<dbReference type="Proteomes" id="UP000887574">
    <property type="component" value="Unplaced"/>
</dbReference>
<dbReference type="InterPro" id="IPR029001">
    <property type="entry name" value="ITPase-like_fam"/>
</dbReference>
<dbReference type="HAMAP" id="MF_00528">
    <property type="entry name" value="Maf"/>
    <property type="match status" value="1"/>
</dbReference>
<organism evidence="3 4">
    <name type="scientific">Ditylenchus dipsaci</name>
    <dbReference type="NCBI Taxonomy" id="166011"/>
    <lineage>
        <taxon>Eukaryota</taxon>
        <taxon>Metazoa</taxon>
        <taxon>Ecdysozoa</taxon>
        <taxon>Nematoda</taxon>
        <taxon>Chromadorea</taxon>
        <taxon>Rhabditida</taxon>
        <taxon>Tylenchina</taxon>
        <taxon>Tylenchomorpha</taxon>
        <taxon>Sphaerularioidea</taxon>
        <taxon>Anguinidae</taxon>
        <taxon>Anguininae</taxon>
        <taxon>Ditylenchus</taxon>
    </lineage>
</organism>
<dbReference type="PANTHER" id="PTHR43213">
    <property type="entry name" value="BIFUNCTIONAL DTTP/UTP PYROPHOSPHATASE/METHYLTRANSFERASE PROTEIN-RELATED"/>
    <property type="match status" value="1"/>
</dbReference>
<dbReference type="SUPFAM" id="SSF52972">
    <property type="entry name" value="ITPase-like"/>
    <property type="match status" value="1"/>
</dbReference>
<dbReference type="PANTHER" id="PTHR43213:SF5">
    <property type="entry name" value="BIFUNCTIONAL DTTP_UTP PYROPHOSPHATASE_METHYLTRANSFERASE PROTEIN-RELATED"/>
    <property type="match status" value="1"/>
</dbReference>
<evidence type="ECO:0000313" key="3">
    <source>
        <dbReference type="Proteomes" id="UP000887574"/>
    </source>
</evidence>
<evidence type="ECO:0000313" key="4">
    <source>
        <dbReference type="WBParaSite" id="jg24434"/>
    </source>
</evidence>
<dbReference type="CDD" id="cd00555">
    <property type="entry name" value="Maf"/>
    <property type="match status" value="1"/>
</dbReference>
<dbReference type="NCBIfam" id="TIGR00172">
    <property type="entry name" value="maf"/>
    <property type="match status" value="1"/>
</dbReference>
<dbReference type="Gene3D" id="3.90.950.10">
    <property type="match status" value="1"/>
</dbReference>
<dbReference type="Pfam" id="PF02545">
    <property type="entry name" value="Maf"/>
    <property type="match status" value="1"/>
</dbReference>
<evidence type="ECO:0000256" key="1">
    <source>
        <dbReference type="ARBA" id="ARBA00001968"/>
    </source>
</evidence>
<accession>A0A915DZV7</accession>
<evidence type="ECO:0000256" key="2">
    <source>
        <dbReference type="ARBA" id="ARBA00022801"/>
    </source>
</evidence>
<name>A0A915DZV7_9BILA</name>
<keyword evidence="2" id="KW-0378">Hydrolase</keyword>
<comment type="cofactor">
    <cofactor evidence="1">
        <name>a divalent metal cation</name>
        <dbReference type="ChEBI" id="CHEBI:60240"/>
    </cofactor>
</comment>
<dbReference type="InterPro" id="IPR003697">
    <property type="entry name" value="Maf-like"/>
</dbReference>
<dbReference type="PIRSF" id="PIRSF006305">
    <property type="entry name" value="Maf"/>
    <property type="match status" value="1"/>
</dbReference>
<dbReference type="AlphaFoldDB" id="A0A915DZV7"/>
<dbReference type="GO" id="GO:0047429">
    <property type="term" value="F:nucleoside triphosphate diphosphatase activity"/>
    <property type="evidence" value="ECO:0007669"/>
    <property type="project" value="InterPro"/>
</dbReference>
<dbReference type="WBParaSite" id="jg24434">
    <property type="protein sequence ID" value="jg24434"/>
    <property type="gene ID" value="jg24434"/>
</dbReference>
<reference evidence="4" key="1">
    <citation type="submission" date="2022-11" db="UniProtKB">
        <authorList>
            <consortium name="WormBaseParasite"/>
        </authorList>
    </citation>
    <scope>IDENTIFICATION</scope>
</reference>
<protein>
    <submittedName>
        <fullName evidence="4">Uncharacterized protein</fullName>
    </submittedName>
</protein>
<keyword evidence="3" id="KW-1185">Reference proteome</keyword>
<sequence length="181" mass="20082">MSEQILVRGVNPVVEPSDFPENLSKCQPPEKFVVDTAWHKAEDVARRFSESGTSFDVVIGCDSIIFFDGLILGKPRDLEDAFDTLKRLNGQKHTVYTGVSLINQQLEVQKFYDETIVEFGNIPEKVLKAYVDSGDPMGHAGSYAIQGKAGAFVKSITGSYHNVVGLPIYEIVKRLPSFIQQ</sequence>
<proteinExistence type="inferred from homology"/>